<dbReference type="EnsemblPlants" id="KRH45143">
    <property type="protein sequence ID" value="KRH45143"/>
    <property type="gene ID" value="GLYMA_08G253500"/>
</dbReference>
<dbReference type="AlphaFoldDB" id="A0A0R0ISA5"/>
<reference evidence="2" key="3">
    <citation type="submission" date="2018-07" db="EMBL/GenBank/DDBJ databases">
        <title>WGS assembly of Glycine max.</title>
        <authorList>
            <person name="Schmutz J."/>
            <person name="Cannon S."/>
            <person name="Schlueter J."/>
            <person name="Ma J."/>
            <person name="Mitros T."/>
            <person name="Nelson W."/>
            <person name="Hyten D."/>
            <person name="Song Q."/>
            <person name="Thelen J."/>
            <person name="Cheng J."/>
            <person name="Xu D."/>
            <person name="Hellsten U."/>
            <person name="May G."/>
            <person name="Yu Y."/>
            <person name="Sakurai T."/>
            <person name="Umezawa T."/>
            <person name="Bhattacharyya M."/>
            <person name="Sandhu D."/>
            <person name="Valliyodan B."/>
            <person name="Lindquist E."/>
            <person name="Peto M."/>
            <person name="Grant D."/>
            <person name="Shu S."/>
            <person name="Goodstein D."/>
            <person name="Barry K."/>
            <person name="Futrell-Griggs M."/>
            <person name="Abernathy B."/>
            <person name="Du J."/>
            <person name="Tian Z."/>
            <person name="Zhu L."/>
            <person name="Gill N."/>
            <person name="Joshi T."/>
            <person name="Libault M."/>
            <person name="Sethuraman A."/>
            <person name="Zhang X."/>
            <person name="Shinozaki K."/>
            <person name="Nguyen H."/>
            <person name="Wing R."/>
            <person name="Cregan P."/>
            <person name="Specht J."/>
            <person name="Grimwood J."/>
            <person name="Rokhsar D."/>
            <person name="Stacey G."/>
            <person name="Shoemaker R."/>
            <person name="Jackson S."/>
        </authorList>
    </citation>
    <scope>NUCLEOTIDE SEQUENCE</scope>
    <source>
        <tissue evidence="2">Callus</tissue>
    </source>
</reference>
<evidence type="ECO:0000256" key="1">
    <source>
        <dbReference type="SAM" id="MobiDB-lite"/>
    </source>
</evidence>
<dbReference type="Gramene" id="KRH45143">
    <property type="protein sequence ID" value="KRH45143"/>
    <property type="gene ID" value="GLYMA_08G253500"/>
</dbReference>
<proteinExistence type="predicted"/>
<sequence length="49" mass="5587">MGTACFQNPRQSGTSYSNKRLGTQDQSLNKSHGINHHVLYNNFGFFINR</sequence>
<name>A0A0R0ISA5_SOYBN</name>
<accession>A0A0R0ISA5</accession>
<dbReference type="Proteomes" id="UP000008827">
    <property type="component" value="Chromosome 8"/>
</dbReference>
<protein>
    <submittedName>
        <fullName evidence="2 3">Uncharacterized protein</fullName>
    </submittedName>
</protein>
<keyword evidence="4" id="KW-1185">Reference proteome</keyword>
<feature type="region of interest" description="Disordered" evidence="1">
    <location>
        <begin position="1"/>
        <end position="29"/>
    </location>
</feature>
<evidence type="ECO:0000313" key="2">
    <source>
        <dbReference type="EMBL" id="KRH45143.1"/>
    </source>
</evidence>
<evidence type="ECO:0000313" key="4">
    <source>
        <dbReference type="Proteomes" id="UP000008827"/>
    </source>
</evidence>
<gene>
    <name evidence="2" type="ORF">GLYMA_08G253500</name>
</gene>
<reference evidence="2 3" key="1">
    <citation type="journal article" date="2010" name="Nature">
        <title>Genome sequence of the palaeopolyploid soybean.</title>
        <authorList>
            <person name="Schmutz J."/>
            <person name="Cannon S.B."/>
            <person name="Schlueter J."/>
            <person name="Ma J."/>
            <person name="Mitros T."/>
            <person name="Nelson W."/>
            <person name="Hyten D.L."/>
            <person name="Song Q."/>
            <person name="Thelen J.J."/>
            <person name="Cheng J."/>
            <person name="Xu D."/>
            <person name="Hellsten U."/>
            <person name="May G.D."/>
            <person name="Yu Y."/>
            <person name="Sakurai T."/>
            <person name="Umezawa T."/>
            <person name="Bhattacharyya M.K."/>
            <person name="Sandhu D."/>
            <person name="Valliyodan B."/>
            <person name="Lindquist E."/>
            <person name="Peto M."/>
            <person name="Grant D."/>
            <person name="Shu S."/>
            <person name="Goodstein D."/>
            <person name="Barry K."/>
            <person name="Futrell-Griggs M."/>
            <person name="Abernathy B."/>
            <person name="Du J."/>
            <person name="Tian Z."/>
            <person name="Zhu L."/>
            <person name="Gill N."/>
            <person name="Joshi T."/>
            <person name="Libault M."/>
            <person name="Sethuraman A."/>
            <person name="Zhang X.-C."/>
            <person name="Shinozaki K."/>
            <person name="Nguyen H.T."/>
            <person name="Wing R.A."/>
            <person name="Cregan P."/>
            <person name="Specht J."/>
            <person name="Grimwood J."/>
            <person name="Rokhsar D."/>
            <person name="Stacey G."/>
            <person name="Shoemaker R.C."/>
            <person name="Jackson S.A."/>
        </authorList>
    </citation>
    <scope>NUCLEOTIDE SEQUENCE</scope>
    <source>
        <strain evidence="3">cv. Williams 82</strain>
        <tissue evidence="2">Callus</tissue>
    </source>
</reference>
<dbReference type="InParanoid" id="A0A0R0ISA5"/>
<organism evidence="2">
    <name type="scientific">Glycine max</name>
    <name type="common">Soybean</name>
    <name type="synonym">Glycine hispida</name>
    <dbReference type="NCBI Taxonomy" id="3847"/>
    <lineage>
        <taxon>Eukaryota</taxon>
        <taxon>Viridiplantae</taxon>
        <taxon>Streptophyta</taxon>
        <taxon>Embryophyta</taxon>
        <taxon>Tracheophyta</taxon>
        <taxon>Spermatophyta</taxon>
        <taxon>Magnoliopsida</taxon>
        <taxon>eudicotyledons</taxon>
        <taxon>Gunneridae</taxon>
        <taxon>Pentapetalae</taxon>
        <taxon>rosids</taxon>
        <taxon>fabids</taxon>
        <taxon>Fabales</taxon>
        <taxon>Fabaceae</taxon>
        <taxon>Papilionoideae</taxon>
        <taxon>50 kb inversion clade</taxon>
        <taxon>NPAAA clade</taxon>
        <taxon>indigoferoid/millettioid clade</taxon>
        <taxon>Phaseoleae</taxon>
        <taxon>Glycine</taxon>
        <taxon>Glycine subgen. Soja</taxon>
    </lineage>
</organism>
<reference evidence="3" key="2">
    <citation type="submission" date="2018-02" db="UniProtKB">
        <authorList>
            <consortium name="EnsemblPlants"/>
        </authorList>
    </citation>
    <scope>IDENTIFICATION</scope>
    <source>
        <strain evidence="3">Williams 82</strain>
    </source>
</reference>
<dbReference type="EMBL" id="CM000841">
    <property type="protein sequence ID" value="KRH45143.1"/>
    <property type="molecule type" value="Genomic_DNA"/>
</dbReference>
<evidence type="ECO:0000313" key="3">
    <source>
        <dbReference type="EnsemblPlants" id="KRH45143"/>
    </source>
</evidence>